<feature type="transmembrane region" description="Helical" evidence="1">
    <location>
        <begin position="158"/>
        <end position="178"/>
    </location>
</feature>
<name>A0A6N4V0I5_9MYCO</name>
<keyword evidence="1" id="KW-0472">Membrane</keyword>
<dbReference type="AlphaFoldDB" id="A0A6N4V0I5"/>
<sequence>MPTVIDVGAYESTVLKPAVFLIAALAAADYADYVCRIACSTPGPRMPVNKWLEAFRKRIGTTSVVIKDAAAGSTRSDDERAADHALYVQESDRQFELMLVCGSIGLAAWSQLFVSSENTPANRLSGLTLGLLFAGSACLLAAPLIWRRKGAYLTAVGRGAALRLGFSLIVVSLAAVVIDLHIQFFAGIAVLVAYGIVAREIYKTATDIGMQRTAVRKLPP</sequence>
<organism evidence="2 3">
    <name type="scientific">Mycolicibacterium alvei</name>
    <dbReference type="NCBI Taxonomy" id="67081"/>
    <lineage>
        <taxon>Bacteria</taxon>
        <taxon>Bacillati</taxon>
        <taxon>Actinomycetota</taxon>
        <taxon>Actinomycetes</taxon>
        <taxon>Mycobacteriales</taxon>
        <taxon>Mycobacteriaceae</taxon>
        <taxon>Mycolicibacterium</taxon>
    </lineage>
</organism>
<keyword evidence="3" id="KW-1185">Reference proteome</keyword>
<feature type="transmembrane region" description="Helical" evidence="1">
    <location>
        <begin position="95"/>
        <end position="114"/>
    </location>
</feature>
<dbReference type="Proteomes" id="UP000466906">
    <property type="component" value="Plasmid pJCM12272"/>
</dbReference>
<evidence type="ECO:0000313" key="2">
    <source>
        <dbReference type="EMBL" id="BBX30670.1"/>
    </source>
</evidence>
<dbReference type="KEGG" id="malv:MALV_57950"/>
<reference evidence="2 3" key="1">
    <citation type="journal article" date="2019" name="Emerg. Microbes Infect.">
        <title>Comprehensive subspecies identification of 175 nontuberculous mycobacteria species based on 7547 genomic profiles.</title>
        <authorList>
            <person name="Matsumoto Y."/>
            <person name="Kinjo T."/>
            <person name="Motooka D."/>
            <person name="Nabeya D."/>
            <person name="Jung N."/>
            <person name="Uechi K."/>
            <person name="Horii T."/>
            <person name="Iida T."/>
            <person name="Fujita J."/>
            <person name="Nakamura S."/>
        </authorList>
    </citation>
    <scope>NUCLEOTIDE SEQUENCE [LARGE SCALE GENOMIC DNA]</scope>
    <source>
        <strain evidence="2 3">JCM 12272</strain>
        <plasmid evidence="2">pJCM12272</plasmid>
    </source>
</reference>
<keyword evidence="2" id="KW-0614">Plasmid</keyword>
<evidence type="ECO:0000313" key="3">
    <source>
        <dbReference type="Proteomes" id="UP000466906"/>
    </source>
</evidence>
<feature type="transmembrane region" description="Helical" evidence="1">
    <location>
        <begin position="184"/>
        <end position="202"/>
    </location>
</feature>
<dbReference type="RefSeq" id="WP_064915515.1">
    <property type="nucleotide sequence ID" value="NZ_AP022566.1"/>
</dbReference>
<keyword evidence="1" id="KW-1133">Transmembrane helix</keyword>
<protein>
    <submittedName>
        <fullName evidence="2">Uncharacterized protein</fullName>
    </submittedName>
</protein>
<keyword evidence="1" id="KW-0812">Transmembrane</keyword>
<feature type="transmembrane region" description="Helical" evidence="1">
    <location>
        <begin position="126"/>
        <end position="146"/>
    </location>
</feature>
<gene>
    <name evidence="2" type="ORF">MALV_57950</name>
</gene>
<accession>A0A6N4V0I5</accession>
<geneLocation type="plasmid" evidence="2 3">
    <name>pJCM12272</name>
</geneLocation>
<proteinExistence type="predicted"/>
<dbReference type="EMBL" id="AP022566">
    <property type="protein sequence ID" value="BBX30670.1"/>
    <property type="molecule type" value="Genomic_DNA"/>
</dbReference>
<evidence type="ECO:0000256" key="1">
    <source>
        <dbReference type="SAM" id="Phobius"/>
    </source>
</evidence>